<evidence type="ECO:0000313" key="2">
    <source>
        <dbReference type="EMBL" id="MCI37168.1"/>
    </source>
</evidence>
<dbReference type="InterPro" id="IPR007728">
    <property type="entry name" value="Pre-SET_dom"/>
</dbReference>
<dbReference type="Pfam" id="PF05033">
    <property type="entry name" value="Pre-SET"/>
    <property type="match status" value="1"/>
</dbReference>
<dbReference type="GO" id="GO:0002039">
    <property type="term" value="F:p53 binding"/>
    <property type="evidence" value="ECO:0007669"/>
    <property type="project" value="InterPro"/>
</dbReference>
<dbReference type="GO" id="GO:0016279">
    <property type="term" value="F:protein-lysine N-methyltransferase activity"/>
    <property type="evidence" value="ECO:0007669"/>
    <property type="project" value="InterPro"/>
</dbReference>
<evidence type="ECO:0000313" key="3">
    <source>
        <dbReference type="Proteomes" id="UP000265520"/>
    </source>
</evidence>
<dbReference type="Gene3D" id="2.170.270.10">
    <property type="entry name" value="SET domain"/>
    <property type="match status" value="1"/>
</dbReference>
<reference evidence="2 3" key="1">
    <citation type="journal article" date="2018" name="Front. Plant Sci.">
        <title>Red Clover (Trifolium pratense) and Zigzag Clover (T. medium) - A Picture of Genomic Similarities and Differences.</title>
        <authorList>
            <person name="Dluhosova J."/>
            <person name="Istvanek J."/>
            <person name="Nedelnik J."/>
            <person name="Repkova J."/>
        </authorList>
    </citation>
    <scope>NUCLEOTIDE SEQUENCE [LARGE SCALE GENOMIC DNA]</scope>
    <source>
        <strain evidence="3">cv. 10/8</strain>
        <tissue evidence="2">Leaf</tissue>
    </source>
</reference>
<dbReference type="GO" id="GO:0005634">
    <property type="term" value="C:nucleus"/>
    <property type="evidence" value="ECO:0007669"/>
    <property type="project" value="InterPro"/>
</dbReference>
<dbReference type="GO" id="GO:0042054">
    <property type="term" value="F:histone methyltransferase activity"/>
    <property type="evidence" value="ECO:0007669"/>
    <property type="project" value="InterPro"/>
</dbReference>
<dbReference type="AlphaFoldDB" id="A0A392RKN1"/>
<dbReference type="InterPro" id="IPR043550">
    <property type="entry name" value="EHMT1/EHMT2"/>
</dbReference>
<keyword evidence="2" id="KW-0489">Methyltransferase</keyword>
<evidence type="ECO:0000259" key="1">
    <source>
        <dbReference type="SMART" id="SM00468"/>
    </source>
</evidence>
<dbReference type="GO" id="GO:0032259">
    <property type="term" value="P:methylation"/>
    <property type="evidence" value="ECO:0007669"/>
    <property type="project" value="UniProtKB-KW"/>
</dbReference>
<dbReference type="GO" id="GO:0008270">
    <property type="term" value="F:zinc ion binding"/>
    <property type="evidence" value="ECO:0007669"/>
    <property type="project" value="InterPro"/>
</dbReference>
<dbReference type="SUPFAM" id="SSF82199">
    <property type="entry name" value="SET domain"/>
    <property type="match status" value="1"/>
</dbReference>
<sequence>MKMGSLVMKEAFMLRSQPLSYKPMFVIALDISNKKENVGVRLFNDIDRNYDPLSFEYLSRAVFPQLVFHQSVVGCKCIDECVEGCFCFTKNGN</sequence>
<dbReference type="PANTHER" id="PTHR46307">
    <property type="entry name" value="G9A, ISOFORM B"/>
    <property type="match status" value="1"/>
</dbReference>
<organism evidence="2 3">
    <name type="scientific">Trifolium medium</name>
    <dbReference type="NCBI Taxonomy" id="97028"/>
    <lineage>
        <taxon>Eukaryota</taxon>
        <taxon>Viridiplantae</taxon>
        <taxon>Streptophyta</taxon>
        <taxon>Embryophyta</taxon>
        <taxon>Tracheophyta</taxon>
        <taxon>Spermatophyta</taxon>
        <taxon>Magnoliopsida</taxon>
        <taxon>eudicotyledons</taxon>
        <taxon>Gunneridae</taxon>
        <taxon>Pentapetalae</taxon>
        <taxon>rosids</taxon>
        <taxon>fabids</taxon>
        <taxon>Fabales</taxon>
        <taxon>Fabaceae</taxon>
        <taxon>Papilionoideae</taxon>
        <taxon>50 kb inversion clade</taxon>
        <taxon>NPAAA clade</taxon>
        <taxon>Hologalegina</taxon>
        <taxon>IRL clade</taxon>
        <taxon>Trifolieae</taxon>
        <taxon>Trifolium</taxon>
    </lineage>
</organism>
<keyword evidence="2" id="KW-0808">Transferase</keyword>
<accession>A0A392RKN1</accession>
<feature type="domain" description="Pre-SET" evidence="1">
    <location>
        <begin position="28"/>
        <end position="93"/>
    </location>
</feature>
<dbReference type="Proteomes" id="UP000265520">
    <property type="component" value="Unassembled WGS sequence"/>
</dbReference>
<proteinExistence type="predicted"/>
<name>A0A392RKN1_9FABA</name>
<dbReference type="EMBL" id="LXQA010241562">
    <property type="protein sequence ID" value="MCI37168.1"/>
    <property type="molecule type" value="Genomic_DNA"/>
</dbReference>
<dbReference type="SMART" id="SM00468">
    <property type="entry name" value="PreSET"/>
    <property type="match status" value="1"/>
</dbReference>
<dbReference type="InterPro" id="IPR046341">
    <property type="entry name" value="SET_dom_sf"/>
</dbReference>
<protein>
    <submittedName>
        <fullName evidence="2">Putative histone-lysine N-methyltransferase H3 lysine-9 specific SUHV9-like protein</fullName>
    </submittedName>
</protein>
<dbReference type="PANTHER" id="PTHR46307:SF4">
    <property type="entry name" value="G9A, ISOFORM B"/>
    <property type="match status" value="1"/>
</dbReference>
<comment type="caution">
    <text evidence="2">The sequence shown here is derived from an EMBL/GenBank/DDBJ whole genome shotgun (WGS) entry which is preliminary data.</text>
</comment>
<keyword evidence="3" id="KW-1185">Reference proteome</keyword>